<gene>
    <name evidence="3" type="ORF">QCN29_19425</name>
</gene>
<organism evidence="3 4">
    <name type="scientific">Streptomyces chengmaiensis</name>
    <dbReference type="NCBI Taxonomy" id="3040919"/>
    <lineage>
        <taxon>Bacteria</taxon>
        <taxon>Bacillati</taxon>
        <taxon>Actinomycetota</taxon>
        <taxon>Actinomycetes</taxon>
        <taxon>Kitasatosporales</taxon>
        <taxon>Streptomycetaceae</taxon>
        <taxon>Streptomyces</taxon>
    </lineage>
</organism>
<evidence type="ECO:0000313" key="3">
    <source>
        <dbReference type="EMBL" id="MDH2390922.1"/>
    </source>
</evidence>
<dbReference type="EMBL" id="JARWBG010000022">
    <property type="protein sequence ID" value="MDH2390922.1"/>
    <property type="molecule type" value="Genomic_DNA"/>
</dbReference>
<evidence type="ECO:0000256" key="1">
    <source>
        <dbReference type="SAM" id="MobiDB-lite"/>
    </source>
</evidence>
<dbReference type="Pfam" id="PF11575">
    <property type="entry name" value="FhuF_C"/>
    <property type="match status" value="1"/>
</dbReference>
<keyword evidence="4" id="KW-1185">Reference proteome</keyword>
<comment type="caution">
    <text evidence="3">The sequence shown here is derived from an EMBL/GenBank/DDBJ whole genome shotgun (WGS) entry which is preliminary data.</text>
</comment>
<evidence type="ECO:0000313" key="4">
    <source>
        <dbReference type="Proteomes" id="UP001223144"/>
    </source>
</evidence>
<feature type="region of interest" description="Disordered" evidence="1">
    <location>
        <begin position="253"/>
        <end position="277"/>
    </location>
</feature>
<dbReference type="InterPro" id="IPR024726">
    <property type="entry name" value="FhuF_C"/>
</dbReference>
<dbReference type="RefSeq" id="WP_279929593.1">
    <property type="nucleotide sequence ID" value="NZ_JARWBG010000022.1"/>
</dbReference>
<dbReference type="Proteomes" id="UP001223144">
    <property type="component" value="Unassembled WGS sequence"/>
</dbReference>
<evidence type="ECO:0000259" key="2">
    <source>
        <dbReference type="Pfam" id="PF11575"/>
    </source>
</evidence>
<sequence length="277" mass="29199">MVRNTAHTAHTAALGLAGRLERISAVGPYFAVHCGDLPDADAAGFRPMTELYEDGALTAYTETVRGRMGVDQPRVAASTVQLGTASRLWSIALATAAVGGRVPDLHPRTLWWRPGASGPVELWLPVPRELPDAAADGPADAVHRTVAEANLRPLADAVHRVFGVSPHILRGNAASALIGSLRVLLARVPEADRAAALAVVRDLLGREPLAGAGDFTADADGNVAFRRRSCCLYYRVPGAGVCGDCVLTSRPSRANRTTLDSGTTRNSRTARTTGNSR</sequence>
<accession>A0ABT6HQB8</accession>
<reference evidence="3 4" key="1">
    <citation type="submission" date="2023-04" db="EMBL/GenBank/DDBJ databases">
        <title>Streptomyces chengmaiensis sp. nov. isolated from the stem of mangrove plant in Hainan.</title>
        <authorList>
            <person name="Huang X."/>
            <person name="Zhou S."/>
            <person name="Chu X."/>
            <person name="Xie Y."/>
            <person name="Lin Y."/>
        </authorList>
    </citation>
    <scope>NUCLEOTIDE SEQUENCE [LARGE SCALE GENOMIC DNA]</scope>
    <source>
        <strain evidence="3 4">HNM0663</strain>
    </source>
</reference>
<proteinExistence type="predicted"/>
<protein>
    <submittedName>
        <fullName evidence="3">(2Fe-2S)-binding protein</fullName>
    </submittedName>
</protein>
<name>A0ABT6HQB8_9ACTN</name>
<feature type="domain" description="Ferric siderophore reductase C-terminal" evidence="2">
    <location>
        <begin position="227"/>
        <end position="247"/>
    </location>
</feature>